<evidence type="ECO:0000256" key="4">
    <source>
        <dbReference type="ARBA" id="ARBA00022679"/>
    </source>
</evidence>
<feature type="domain" description="GHMP kinase N-terminal" evidence="10">
    <location>
        <begin position="94"/>
        <end position="162"/>
    </location>
</feature>
<evidence type="ECO:0000256" key="9">
    <source>
        <dbReference type="HAMAP-Rule" id="MF_00061"/>
    </source>
</evidence>
<comment type="catalytic activity">
    <reaction evidence="9">
        <text>4-CDP-2-C-methyl-D-erythritol + ATP = 4-CDP-2-C-methyl-D-erythritol 2-phosphate + ADP + H(+)</text>
        <dbReference type="Rhea" id="RHEA:18437"/>
        <dbReference type="ChEBI" id="CHEBI:15378"/>
        <dbReference type="ChEBI" id="CHEBI:30616"/>
        <dbReference type="ChEBI" id="CHEBI:57823"/>
        <dbReference type="ChEBI" id="CHEBI:57919"/>
        <dbReference type="ChEBI" id="CHEBI:456216"/>
        <dbReference type="EC" id="2.7.1.148"/>
    </reaction>
</comment>
<dbReference type="UniPathway" id="UPA00056">
    <property type="reaction ID" value="UER00094"/>
</dbReference>
<gene>
    <name evidence="9 12" type="primary">ispE</name>
    <name evidence="12" type="ORF">CMV30_00955</name>
</gene>
<evidence type="ECO:0000256" key="8">
    <source>
        <dbReference type="ARBA" id="ARBA00032554"/>
    </source>
</evidence>
<dbReference type="GO" id="GO:0050515">
    <property type="term" value="F:4-(cytidine 5'-diphospho)-2-C-methyl-D-erythritol kinase activity"/>
    <property type="evidence" value="ECO:0007669"/>
    <property type="project" value="UniProtKB-UniRule"/>
</dbReference>
<proteinExistence type="inferred from homology"/>
<dbReference type="Proteomes" id="UP000217265">
    <property type="component" value="Chromosome"/>
</dbReference>
<evidence type="ECO:0000256" key="2">
    <source>
        <dbReference type="ARBA" id="ARBA00012052"/>
    </source>
</evidence>
<dbReference type="GO" id="GO:0016114">
    <property type="term" value="P:terpenoid biosynthetic process"/>
    <property type="evidence" value="ECO:0007669"/>
    <property type="project" value="UniProtKB-UniRule"/>
</dbReference>
<evidence type="ECO:0000256" key="1">
    <source>
        <dbReference type="ARBA" id="ARBA00009684"/>
    </source>
</evidence>
<keyword evidence="4 9" id="KW-0808">Transferase</keyword>
<dbReference type="EC" id="2.7.1.148" evidence="2 9"/>
<evidence type="ECO:0000259" key="10">
    <source>
        <dbReference type="Pfam" id="PF00288"/>
    </source>
</evidence>
<reference evidence="12 13" key="1">
    <citation type="submission" date="2017-09" db="EMBL/GenBank/DDBJ databases">
        <title>Complete genome sequence of Verrucomicrobial strain HZ-65, isolated from freshwater.</title>
        <authorList>
            <person name="Choi A."/>
        </authorList>
    </citation>
    <scope>NUCLEOTIDE SEQUENCE [LARGE SCALE GENOMIC DNA]</scope>
    <source>
        <strain evidence="12 13">HZ-65</strain>
    </source>
</reference>
<organism evidence="12 13">
    <name type="scientific">Nibricoccus aquaticus</name>
    <dbReference type="NCBI Taxonomy" id="2576891"/>
    <lineage>
        <taxon>Bacteria</taxon>
        <taxon>Pseudomonadati</taxon>
        <taxon>Verrucomicrobiota</taxon>
        <taxon>Opitutia</taxon>
        <taxon>Opitutales</taxon>
        <taxon>Opitutaceae</taxon>
        <taxon>Nibricoccus</taxon>
    </lineage>
</organism>
<dbReference type="InterPro" id="IPR004424">
    <property type="entry name" value="IspE"/>
</dbReference>
<dbReference type="InterPro" id="IPR020568">
    <property type="entry name" value="Ribosomal_Su5_D2-typ_SF"/>
</dbReference>
<dbReference type="EMBL" id="CP023344">
    <property type="protein sequence ID" value="ATC62650.1"/>
    <property type="molecule type" value="Genomic_DNA"/>
</dbReference>
<dbReference type="Gene3D" id="3.30.70.890">
    <property type="entry name" value="GHMP kinase, C-terminal domain"/>
    <property type="match status" value="1"/>
</dbReference>
<keyword evidence="9" id="KW-0414">Isoprene biosynthesis</keyword>
<keyword evidence="13" id="KW-1185">Reference proteome</keyword>
<dbReference type="OrthoDB" id="9809438at2"/>
<dbReference type="GO" id="GO:0005524">
    <property type="term" value="F:ATP binding"/>
    <property type="evidence" value="ECO:0007669"/>
    <property type="project" value="UniProtKB-UniRule"/>
</dbReference>
<evidence type="ECO:0000313" key="13">
    <source>
        <dbReference type="Proteomes" id="UP000217265"/>
    </source>
</evidence>
<feature type="binding site" evidence="9">
    <location>
        <begin position="122"/>
        <end position="132"/>
    </location>
    <ligand>
        <name>ATP</name>
        <dbReference type="ChEBI" id="CHEBI:30616"/>
    </ligand>
</feature>
<dbReference type="GO" id="GO:0019288">
    <property type="term" value="P:isopentenyl diphosphate biosynthetic process, methylerythritol 4-phosphate pathway"/>
    <property type="evidence" value="ECO:0007669"/>
    <property type="project" value="UniProtKB-UniRule"/>
</dbReference>
<dbReference type="SUPFAM" id="SSF55060">
    <property type="entry name" value="GHMP Kinase, C-terminal domain"/>
    <property type="match status" value="1"/>
</dbReference>
<dbReference type="Pfam" id="PF00288">
    <property type="entry name" value="GHMP_kinases_N"/>
    <property type="match status" value="1"/>
</dbReference>
<keyword evidence="6 9" id="KW-0418">Kinase</keyword>
<feature type="active site" evidence="9">
    <location>
        <position position="38"/>
    </location>
</feature>
<dbReference type="PANTHER" id="PTHR43527">
    <property type="entry name" value="4-DIPHOSPHOCYTIDYL-2-C-METHYL-D-ERYTHRITOL KINASE, CHLOROPLASTIC"/>
    <property type="match status" value="1"/>
</dbReference>
<evidence type="ECO:0000256" key="7">
    <source>
        <dbReference type="ARBA" id="ARBA00022840"/>
    </source>
</evidence>
<evidence type="ECO:0000256" key="3">
    <source>
        <dbReference type="ARBA" id="ARBA00017473"/>
    </source>
</evidence>
<comment type="pathway">
    <text evidence="9">Isoprenoid biosynthesis; isopentenyl diphosphate biosynthesis via DXP pathway; isopentenyl diphosphate from 1-deoxy-D-xylulose 5-phosphate: step 3/6.</text>
</comment>
<dbReference type="NCBIfam" id="TIGR00154">
    <property type="entry name" value="ispE"/>
    <property type="match status" value="1"/>
</dbReference>
<dbReference type="PANTHER" id="PTHR43527:SF2">
    <property type="entry name" value="4-DIPHOSPHOCYTIDYL-2-C-METHYL-D-ERYTHRITOL KINASE, CHLOROPLASTIC"/>
    <property type="match status" value="1"/>
</dbReference>
<evidence type="ECO:0000259" key="11">
    <source>
        <dbReference type="Pfam" id="PF08544"/>
    </source>
</evidence>
<evidence type="ECO:0000256" key="6">
    <source>
        <dbReference type="ARBA" id="ARBA00022777"/>
    </source>
</evidence>
<comment type="function">
    <text evidence="9">Catalyzes the phosphorylation of the position 2 hydroxy group of 4-diphosphocytidyl-2C-methyl-D-erythritol.</text>
</comment>
<feature type="domain" description="GHMP kinase C-terminal" evidence="11">
    <location>
        <begin position="247"/>
        <end position="309"/>
    </location>
</feature>
<keyword evidence="5 9" id="KW-0547">Nucleotide-binding</keyword>
<sequence>MGGGAEAGFGTGLTGVTGLGERGVVGGVNVVSVFSPAKINLFLAITGRRADGFHELVSVVAPLEFGDELRVEADASGSFSLTCDVAEVPVDETNLVLRAAKTFREASGWTGGAKFSLTKRVPMGAGLGGGSSNATAALRALNALAGGRLGDGELAEIAAGLGSDCVLFLREEPLVMRGRGERIEALPEEAAGRLSGRRLLVFKPAFGIATAWAYGEMVKAAPGSYLASGDAEARLAAWIGKAGAPAEELLFNNMEAAAFRKYVALPVLLTWLKDEFGVAAGMSGSGSACYALLRGDSPVEAMVARIREALGGEVFVVETRIG</sequence>
<dbReference type="SUPFAM" id="SSF54211">
    <property type="entry name" value="Ribosomal protein S5 domain 2-like"/>
    <property type="match status" value="1"/>
</dbReference>
<dbReference type="AlphaFoldDB" id="A0A290Q639"/>
<dbReference type="HAMAP" id="MF_00061">
    <property type="entry name" value="IspE"/>
    <property type="match status" value="1"/>
</dbReference>
<keyword evidence="7 9" id="KW-0067">ATP-binding</keyword>
<dbReference type="InterPro" id="IPR013750">
    <property type="entry name" value="GHMP_kinase_C_dom"/>
</dbReference>
<evidence type="ECO:0000313" key="12">
    <source>
        <dbReference type="EMBL" id="ATC62650.1"/>
    </source>
</evidence>
<dbReference type="InterPro" id="IPR036554">
    <property type="entry name" value="GHMP_kinase_C_sf"/>
</dbReference>
<comment type="similarity">
    <text evidence="1 9">Belongs to the GHMP kinase family. IspE subfamily.</text>
</comment>
<dbReference type="PIRSF" id="PIRSF010376">
    <property type="entry name" value="IspE"/>
    <property type="match status" value="1"/>
</dbReference>
<protein>
    <recommendedName>
        <fullName evidence="3 9">4-diphosphocytidyl-2-C-methyl-D-erythritol kinase</fullName>
        <shortName evidence="9">CMK</shortName>
        <ecNumber evidence="2 9">2.7.1.148</ecNumber>
    </recommendedName>
    <alternativeName>
        <fullName evidence="8 9">4-(cytidine-5'-diphospho)-2-C-methyl-D-erythritol kinase</fullName>
    </alternativeName>
</protein>
<dbReference type="Pfam" id="PF08544">
    <property type="entry name" value="GHMP_kinases_C"/>
    <property type="match status" value="1"/>
</dbReference>
<name>A0A290Q639_9BACT</name>
<dbReference type="KEGG" id="vbh:CMV30_00955"/>
<evidence type="ECO:0000256" key="5">
    <source>
        <dbReference type="ARBA" id="ARBA00022741"/>
    </source>
</evidence>
<dbReference type="InterPro" id="IPR014721">
    <property type="entry name" value="Ribsml_uS5_D2-typ_fold_subgr"/>
</dbReference>
<dbReference type="InterPro" id="IPR006204">
    <property type="entry name" value="GHMP_kinase_N_dom"/>
</dbReference>
<feature type="active site" evidence="9">
    <location>
        <position position="164"/>
    </location>
</feature>
<dbReference type="Gene3D" id="3.30.230.10">
    <property type="match status" value="1"/>
</dbReference>
<accession>A0A290Q639</accession>